<dbReference type="InterPro" id="IPR036812">
    <property type="entry name" value="NAD(P)_OxRdtase_dom_sf"/>
</dbReference>
<dbReference type="EMBL" id="KB446543">
    <property type="protein sequence ID" value="EME40572.1"/>
    <property type="molecule type" value="Genomic_DNA"/>
</dbReference>
<dbReference type="eggNOG" id="KOG1575">
    <property type="taxonomic scope" value="Eukaryota"/>
</dbReference>
<dbReference type="STRING" id="675120.N1PDY5"/>
<keyword evidence="2" id="KW-1185">Reference proteome</keyword>
<reference evidence="2" key="1">
    <citation type="journal article" date="2012" name="PLoS Genet.">
        <title>The genomes of the fungal plant pathogens Cladosporium fulvum and Dothistroma septosporum reveal adaptation to different hosts and lifestyles but also signatures of common ancestry.</title>
        <authorList>
            <person name="de Wit P.J.G.M."/>
            <person name="van der Burgt A."/>
            <person name="Oekmen B."/>
            <person name="Stergiopoulos I."/>
            <person name="Abd-Elsalam K.A."/>
            <person name="Aerts A.L."/>
            <person name="Bahkali A.H."/>
            <person name="Beenen H.G."/>
            <person name="Chettri P."/>
            <person name="Cox M.P."/>
            <person name="Datema E."/>
            <person name="de Vries R.P."/>
            <person name="Dhillon B."/>
            <person name="Ganley A.R."/>
            <person name="Griffiths S.A."/>
            <person name="Guo Y."/>
            <person name="Hamelin R.C."/>
            <person name="Henrissat B."/>
            <person name="Kabir M.S."/>
            <person name="Jashni M.K."/>
            <person name="Kema G."/>
            <person name="Klaubauf S."/>
            <person name="Lapidus A."/>
            <person name="Levasseur A."/>
            <person name="Lindquist E."/>
            <person name="Mehrabi R."/>
            <person name="Ohm R.A."/>
            <person name="Owen T.J."/>
            <person name="Salamov A."/>
            <person name="Schwelm A."/>
            <person name="Schijlen E."/>
            <person name="Sun H."/>
            <person name="van den Burg H.A."/>
            <person name="van Ham R.C.H.J."/>
            <person name="Zhang S."/>
            <person name="Goodwin S.B."/>
            <person name="Grigoriev I.V."/>
            <person name="Collemare J."/>
            <person name="Bradshaw R.E."/>
        </authorList>
    </citation>
    <scope>NUCLEOTIDE SEQUENCE [LARGE SCALE GENOMIC DNA]</scope>
    <source>
        <strain evidence="2">NZE10 / CBS 128990</strain>
    </source>
</reference>
<dbReference type="SUPFAM" id="SSF51430">
    <property type="entry name" value="NAD(P)-linked oxidoreductase"/>
    <property type="match status" value="1"/>
</dbReference>
<dbReference type="HOGENOM" id="CLU_1618971_0_0_1"/>
<gene>
    <name evidence="1" type="ORF">DOTSEDRAFT_27208</name>
</gene>
<reference evidence="1 2" key="2">
    <citation type="journal article" date="2012" name="PLoS Pathog.">
        <title>Diverse lifestyles and strategies of plant pathogenesis encoded in the genomes of eighteen Dothideomycetes fungi.</title>
        <authorList>
            <person name="Ohm R.A."/>
            <person name="Feau N."/>
            <person name="Henrissat B."/>
            <person name="Schoch C.L."/>
            <person name="Horwitz B.A."/>
            <person name="Barry K.W."/>
            <person name="Condon B.J."/>
            <person name="Copeland A.C."/>
            <person name="Dhillon B."/>
            <person name="Glaser F."/>
            <person name="Hesse C.N."/>
            <person name="Kosti I."/>
            <person name="LaButti K."/>
            <person name="Lindquist E.A."/>
            <person name="Lucas S."/>
            <person name="Salamov A.A."/>
            <person name="Bradshaw R.E."/>
            <person name="Ciuffetti L."/>
            <person name="Hamelin R.C."/>
            <person name="Kema G.H.J."/>
            <person name="Lawrence C."/>
            <person name="Scott J.A."/>
            <person name="Spatafora J.W."/>
            <person name="Turgeon B.G."/>
            <person name="de Wit P.J.G.M."/>
            <person name="Zhong S."/>
            <person name="Goodwin S.B."/>
            <person name="Grigoriev I.V."/>
        </authorList>
    </citation>
    <scope>NUCLEOTIDE SEQUENCE [LARGE SCALE GENOMIC DNA]</scope>
    <source>
        <strain evidence="2">NZE10 / CBS 128990</strain>
    </source>
</reference>
<evidence type="ECO:0000313" key="2">
    <source>
        <dbReference type="Proteomes" id="UP000016933"/>
    </source>
</evidence>
<dbReference type="OrthoDB" id="1659429at2759"/>
<evidence type="ECO:0000313" key="1">
    <source>
        <dbReference type="EMBL" id="EME40572.1"/>
    </source>
</evidence>
<organism evidence="1 2">
    <name type="scientific">Dothistroma septosporum (strain NZE10 / CBS 128990)</name>
    <name type="common">Red band needle blight fungus</name>
    <name type="synonym">Mycosphaerella pini</name>
    <dbReference type="NCBI Taxonomy" id="675120"/>
    <lineage>
        <taxon>Eukaryota</taxon>
        <taxon>Fungi</taxon>
        <taxon>Dikarya</taxon>
        <taxon>Ascomycota</taxon>
        <taxon>Pezizomycotina</taxon>
        <taxon>Dothideomycetes</taxon>
        <taxon>Dothideomycetidae</taxon>
        <taxon>Mycosphaerellales</taxon>
        <taxon>Mycosphaerellaceae</taxon>
        <taxon>Dothistroma</taxon>
    </lineage>
</organism>
<protein>
    <recommendedName>
        <fullName evidence="3">NADP-dependent oxidoreductase domain-containing protein</fullName>
    </recommendedName>
</protein>
<dbReference type="Proteomes" id="UP000016933">
    <property type="component" value="Unassembled WGS sequence"/>
</dbReference>
<evidence type="ECO:0008006" key="3">
    <source>
        <dbReference type="Google" id="ProtNLM"/>
    </source>
</evidence>
<sequence>MSQMDKVLQAGLASGFSATEGYHSATPEFVSPDYDNNKDLTPSDYVPSADRKIRYRGRSGDVHAASWCIGAWPWGDFGTRNWKEGKLAMLKKAWEIVGGGESERIAAGLFKSMERTDFVIETKSSGIPVDPTTWVHWETAPYKRLKDSLKRIELEFVDIQIVDN</sequence>
<accession>N1PDY5</accession>
<dbReference type="AlphaFoldDB" id="N1PDY5"/>
<name>N1PDY5_DOTSN</name>
<proteinExistence type="predicted"/>